<organism evidence="2 3">
    <name type="scientific">Tolypothrix tenuis PCC 7101</name>
    <dbReference type="NCBI Taxonomy" id="231146"/>
    <lineage>
        <taxon>Bacteria</taxon>
        <taxon>Bacillati</taxon>
        <taxon>Cyanobacteriota</taxon>
        <taxon>Cyanophyceae</taxon>
        <taxon>Nostocales</taxon>
        <taxon>Tolypothrichaceae</taxon>
        <taxon>Tolypothrix</taxon>
    </lineage>
</organism>
<keyword evidence="3" id="KW-1185">Reference proteome</keyword>
<dbReference type="Pfam" id="PF13692">
    <property type="entry name" value="Glyco_trans_1_4"/>
    <property type="match status" value="1"/>
</dbReference>
<dbReference type="Gene3D" id="3.40.50.150">
    <property type="entry name" value="Vaccinia Virus protein VP39"/>
    <property type="match status" value="1"/>
</dbReference>
<dbReference type="CDD" id="cd03809">
    <property type="entry name" value="GT4_MtfB-like"/>
    <property type="match status" value="1"/>
</dbReference>
<reference evidence="2 3" key="1">
    <citation type="submission" date="2017-06" db="EMBL/GenBank/DDBJ databases">
        <title>Genome sequencing of cyanobaciteial culture collection at National Institute for Environmental Studies (NIES).</title>
        <authorList>
            <person name="Hirose Y."/>
            <person name="Shimura Y."/>
            <person name="Fujisawa T."/>
            <person name="Nakamura Y."/>
            <person name="Kawachi M."/>
        </authorList>
    </citation>
    <scope>NUCLEOTIDE SEQUENCE [LARGE SCALE GENOMIC DNA]</scope>
    <source>
        <strain evidence="2 3">NIES-37</strain>
    </source>
</reference>
<evidence type="ECO:0000313" key="2">
    <source>
        <dbReference type="EMBL" id="BAY97207.1"/>
    </source>
</evidence>
<sequence>MNIKLQDLSKLDNLIDDLPEVYQSIYLHGELIREGVRANDFERLEVIKDYIKPKQTILDIGSNVGFFTINLAKLFPENVFVSIEKQYPYARLQQELIKLEGVNNVILIHSEVTTEWLYKATQACVYFDVTLLLSVLHHIPDAETFLTELNEISKSFIIELPHPDESKVCGKDILKKQLTLEKISQVKPVFLKMPYEAATHCDTDLKRSFYYADSPNYARESIFPYIGYPLQPRNYFLKTDAEGLIIHKSHLNQDIRTVPGIVLSDVAQIGEILVPSYETCNQKIADEFDRLEKLDNVADIRPWNILLTAEGLQFIDYQYTKDLDNHLKFNKNRDLDFIKNYLNLIFNVHAQPQVIIDGVFFQLYKTGIARVWRSLLEEWANTEFTNHILVLDRANTAPKINGIRYLTIPPYDYNNTAADKQMLQHICDEQDAKLFISTYYTSPITTPSVFMAYDMIPEVMGWDLNNPMWKEKHLAIQNASGYIAISENTAHDLARYFDNVALESVTVAHCGVSNTFSPAQAELVNAFKNKYGIHKPYFLVVGGGSGYKNSILFFRAFSQLTSSHGFDIISTGAGSMIEPEYRAYTSGSAIHTLQLSDEELAIAYSGAVALVYPSKYEGFGMPVVEAMACSCPVITCPNASIPEVAGDAVIYVQEDDVDALANALCEVQKPIVRNALITAGLAQAQKFSWTKMAETVSKALIDATLLSLNLKDINLIIFPDWSQSEEELGLELQEIIQALATHPESEKINLLIYTANITTEDAEIFLSSVAMNLLMEDLDITDTINISLIDKLGDMQWRYLLPLIYGRIILTNEDEIALAEAPVIDIQSYQLDSLIKNIIATFPQLSLTTD</sequence>
<dbReference type="EMBL" id="AP018248">
    <property type="protein sequence ID" value="BAY97207.1"/>
    <property type="molecule type" value="Genomic_DNA"/>
</dbReference>
<dbReference type="GO" id="GO:0009103">
    <property type="term" value="P:lipopolysaccharide biosynthetic process"/>
    <property type="evidence" value="ECO:0007669"/>
    <property type="project" value="TreeGrafter"/>
</dbReference>
<dbReference type="Gene3D" id="3.40.50.2000">
    <property type="entry name" value="Glycogen Phosphorylase B"/>
    <property type="match status" value="1"/>
</dbReference>
<dbReference type="InterPro" id="IPR029063">
    <property type="entry name" value="SAM-dependent_MTases_sf"/>
</dbReference>
<dbReference type="AlphaFoldDB" id="A0A1Z4MUU6"/>
<dbReference type="Proteomes" id="UP000218785">
    <property type="component" value="Chromosome"/>
</dbReference>
<name>A0A1Z4MUU6_9CYAN</name>
<evidence type="ECO:0000313" key="3">
    <source>
        <dbReference type="Proteomes" id="UP000218785"/>
    </source>
</evidence>
<dbReference type="PANTHER" id="PTHR46401">
    <property type="entry name" value="GLYCOSYLTRANSFERASE WBBK-RELATED"/>
    <property type="match status" value="1"/>
</dbReference>
<keyword evidence="1 2" id="KW-0808">Transferase</keyword>
<dbReference type="GO" id="GO:0016757">
    <property type="term" value="F:glycosyltransferase activity"/>
    <property type="evidence" value="ECO:0007669"/>
    <property type="project" value="TreeGrafter"/>
</dbReference>
<dbReference type="PANTHER" id="PTHR46401:SF2">
    <property type="entry name" value="GLYCOSYLTRANSFERASE WBBK-RELATED"/>
    <property type="match status" value="1"/>
</dbReference>
<proteinExistence type="predicted"/>
<dbReference type="SUPFAM" id="SSF53756">
    <property type="entry name" value="UDP-Glycosyltransferase/glycogen phosphorylase"/>
    <property type="match status" value="1"/>
</dbReference>
<gene>
    <name evidence="2" type="ORF">NIES37_11440</name>
</gene>
<dbReference type="KEGG" id="ttq:NIES37_11440"/>
<dbReference type="SUPFAM" id="SSF53335">
    <property type="entry name" value="S-adenosyl-L-methionine-dependent methyltransferases"/>
    <property type="match status" value="1"/>
</dbReference>
<dbReference type="RefSeq" id="WP_096574296.1">
    <property type="nucleotide sequence ID" value="NZ_CAWNJS010000001.1"/>
</dbReference>
<evidence type="ECO:0000256" key="1">
    <source>
        <dbReference type="ARBA" id="ARBA00022679"/>
    </source>
</evidence>
<protein>
    <submittedName>
        <fullName evidence="2">Group 1 glycosyl transferase</fullName>
    </submittedName>
</protein>
<accession>A0A1Z4MUU6</accession>